<reference evidence="3 4" key="1">
    <citation type="journal article" date="2016" name="Nat. Commun.">
        <title>Thousands of microbial genomes shed light on interconnected biogeochemical processes in an aquifer system.</title>
        <authorList>
            <person name="Anantharaman K."/>
            <person name="Brown C.T."/>
            <person name="Hug L.A."/>
            <person name="Sharon I."/>
            <person name="Castelle C.J."/>
            <person name="Probst A.J."/>
            <person name="Thomas B.C."/>
            <person name="Singh A."/>
            <person name="Wilkins M.J."/>
            <person name="Karaoz U."/>
            <person name="Brodie E.L."/>
            <person name="Williams K.H."/>
            <person name="Hubbard S.S."/>
            <person name="Banfield J.F."/>
        </authorList>
    </citation>
    <scope>NUCLEOTIDE SEQUENCE [LARGE SCALE GENOMIC DNA]</scope>
</reference>
<sequence length="337" mass="37101">MLLADKKRDKSIILEDIYAADTTKDPKISLKEYLREYFKDSPRVERLLSLAILFFGLAAIGLGFFQFKSDIVRPFFPKAATDEKTAAGNVDNQDLLGLKQKDTDQDGLSDYDELNVYFTSPYLKDSDSDGFDDKKETERGSDPGCPEGQNCFAFWSDQLTNAAGRENSADLFSGQSLSQPERLRQLLLQSGASEQDLAQLSDEEIVKIFQAAAGQASQPAKTIAIPADQIDNLTPAQIRQMLIDQAGIAKSTLDKVSDQELMDLVKEILTNQGPGQVQGASNTAEASKQALTLEQVRQMTPAQIRTMLLGAGLDQEILDKTSDEDLIQLVNETITAY</sequence>
<comment type="caution">
    <text evidence="3">The sequence shown here is derived from an EMBL/GenBank/DDBJ whole genome shotgun (WGS) entry which is preliminary data.</text>
</comment>
<evidence type="ECO:0000256" key="2">
    <source>
        <dbReference type="SAM" id="Phobius"/>
    </source>
</evidence>
<keyword evidence="2" id="KW-1133">Transmembrane helix</keyword>
<evidence type="ECO:0000313" key="3">
    <source>
        <dbReference type="EMBL" id="OGY47829.1"/>
    </source>
</evidence>
<evidence type="ECO:0000313" key="4">
    <source>
        <dbReference type="Proteomes" id="UP000178432"/>
    </source>
</evidence>
<proteinExistence type="predicted"/>
<keyword evidence="2" id="KW-0812">Transmembrane</keyword>
<dbReference type="AlphaFoldDB" id="A0A1G1Y663"/>
<dbReference type="EMBL" id="MHIF01000024">
    <property type="protein sequence ID" value="OGY47829.1"/>
    <property type="molecule type" value="Genomic_DNA"/>
</dbReference>
<gene>
    <name evidence="3" type="ORF">A2663_04050</name>
</gene>
<accession>A0A1G1Y663</accession>
<protein>
    <submittedName>
        <fullName evidence="3">Uncharacterized protein</fullName>
    </submittedName>
</protein>
<feature type="region of interest" description="Disordered" evidence="1">
    <location>
        <begin position="127"/>
        <end position="147"/>
    </location>
</feature>
<name>A0A1G1Y663_9BACT</name>
<feature type="transmembrane region" description="Helical" evidence="2">
    <location>
        <begin position="47"/>
        <end position="67"/>
    </location>
</feature>
<dbReference type="Proteomes" id="UP000178432">
    <property type="component" value="Unassembled WGS sequence"/>
</dbReference>
<organism evidence="3 4">
    <name type="scientific">Candidatus Buchananbacteria bacterium RIFCSPHIGHO2_01_FULL_46_12</name>
    <dbReference type="NCBI Taxonomy" id="1797536"/>
    <lineage>
        <taxon>Bacteria</taxon>
        <taxon>Candidatus Buchananiibacteriota</taxon>
    </lineage>
</organism>
<evidence type="ECO:0000256" key="1">
    <source>
        <dbReference type="SAM" id="MobiDB-lite"/>
    </source>
</evidence>
<keyword evidence="2" id="KW-0472">Membrane</keyword>
<feature type="compositionally biased region" description="Basic and acidic residues" evidence="1">
    <location>
        <begin position="127"/>
        <end position="141"/>
    </location>
</feature>